<protein>
    <submittedName>
        <fullName evidence="2">Alpha/beta fold hydrolase</fullName>
    </submittedName>
</protein>
<keyword evidence="2" id="KW-0378">Hydrolase</keyword>
<dbReference type="EMBL" id="JBHSFH010000004">
    <property type="protein sequence ID" value="MFC4493860.1"/>
    <property type="molecule type" value="Genomic_DNA"/>
</dbReference>
<reference evidence="3" key="1">
    <citation type="journal article" date="2019" name="Int. J. Syst. Evol. Microbiol.">
        <title>The Global Catalogue of Microorganisms (GCM) 10K type strain sequencing project: providing services to taxonomists for standard genome sequencing and annotation.</title>
        <authorList>
            <consortium name="The Broad Institute Genomics Platform"/>
            <consortium name="The Broad Institute Genome Sequencing Center for Infectious Disease"/>
            <person name="Wu L."/>
            <person name="Ma J."/>
        </authorList>
    </citation>
    <scope>NUCLEOTIDE SEQUENCE [LARGE SCALE GENOMIC DNA]</scope>
    <source>
        <strain evidence="3">CGMCC 4.7357</strain>
    </source>
</reference>
<keyword evidence="3" id="KW-1185">Reference proteome</keyword>
<sequence length="604" mass="65450">MERDRAIGLSERLGALTTLNSSLEYLTQRKQILPGGMNDWAILRGSRRSSNPLLRKVFDAVSEPRATTAIHASRAAVAASLLLPGNHRWRGAANLYLSVSGMLIYPRHIFGTDGTDQVSLTVQGATGAARLVRSEEAKDALAWYVALQSCLSYSISGWVKLFGPAWRDGSALPGIMRTRTYGHEGMWAWTQRHPRTAKYLTHSVLALECGFPVLYAFGGRLIRPVIGSAVLFHGANAYLMGLGRFLTAFTSMHPLVAYTAVPKSHPVGAKRDDRILPLFAAALAVAGARAVLFAAQRRTAVIDGPPDSRKHTARSGNTLQYRVHTHGEAGQPVVVFEAGLSATPEHFAWITGNLATETELGLVSYARAGYAGSSRNAEGPYRLRESVDDLVDLVRATVGEERKVILAGHSLGGELVRRAAPLLGDQLEGVVYLDSSHPAELNRSAQQSESAAMLRKLFTHMTWFLRLGTGALLERPHWVHQLPKYAGDSAFAQYADSRLWSAAAREWAALEEDFRSFRGDLPPTPGRGLVISAQGTVDSDPQQLLMHDELAKAHVNGAQSLVVEGATHDGILTTADHAIRAARAIARFAAGSVETSDQQQEAVQ</sequence>
<dbReference type="Gene3D" id="3.40.50.1820">
    <property type="entry name" value="alpha/beta hydrolase"/>
    <property type="match status" value="1"/>
</dbReference>
<accession>A0ABV9A4J6</accession>
<dbReference type="InterPro" id="IPR000073">
    <property type="entry name" value="AB_hydrolase_1"/>
</dbReference>
<comment type="caution">
    <text evidence="2">The sequence shown here is derived from an EMBL/GenBank/DDBJ whole genome shotgun (WGS) entry which is preliminary data.</text>
</comment>
<evidence type="ECO:0000313" key="2">
    <source>
        <dbReference type="EMBL" id="MFC4493860.1"/>
    </source>
</evidence>
<dbReference type="Proteomes" id="UP001595997">
    <property type="component" value="Unassembled WGS sequence"/>
</dbReference>
<name>A0ABV9A4J6_9ACTN</name>
<evidence type="ECO:0000313" key="3">
    <source>
        <dbReference type="Proteomes" id="UP001595997"/>
    </source>
</evidence>
<dbReference type="Pfam" id="PF12697">
    <property type="entry name" value="Abhydrolase_6"/>
    <property type="match status" value="1"/>
</dbReference>
<organism evidence="2 3">
    <name type="scientific">Streptomyces ovatisporus</name>
    <dbReference type="NCBI Taxonomy" id="1128682"/>
    <lineage>
        <taxon>Bacteria</taxon>
        <taxon>Bacillati</taxon>
        <taxon>Actinomycetota</taxon>
        <taxon>Actinomycetes</taxon>
        <taxon>Kitasatosporales</taxon>
        <taxon>Streptomycetaceae</taxon>
        <taxon>Streptomyces</taxon>
    </lineage>
</organism>
<dbReference type="RefSeq" id="WP_386443822.1">
    <property type="nucleotide sequence ID" value="NZ_JBHSFH010000004.1"/>
</dbReference>
<feature type="domain" description="AB hydrolase-1" evidence="1">
    <location>
        <begin position="334"/>
        <end position="574"/>
    </location>
</feature>
<dbReference type="InterPro" id="IPR029058">
    <property type="entry name" value="AB_hydrolase_fold"/>
</dbReference>
<proteinExistence type="predicted"/>
<dbReference type="GO" id="GO:0016787">
    <property type="term" value="F:hydrolase activity"/>
    <property type="evidence" value="ECO:0007669"/>
    <property type="project" value="UniProtKB-KW"/>
</dbReference>
<gene>
    <name evidence="2" type="ORF">ACFPA8_06895</name>
</gene>
<dbReference type="SUPFAM" id="SSF53474">
    <property type="entry name" value="alpha/beta-Hydrolases"/>
    <property type="match status" value="1"/>
</dbReference>
<evidence type="ECO:0000259" key="1">
    <source>
        <dbReference type="Pfam" id="PF12697"/>
    </source>
</evidence>